<protein>
    <submittedName>
        <fullName evidence="1">Uncharacterized protein</fullName>
    </submittedName>
</protein>
<organism evidence="1">
    <name type="scientific">Tanacetum cinerariifolium</name>
    <name type="common">Dalmatian daisy</name>
    <name type="synonym">Chrysanthemum cinerariifolium</name>
    <dbReference type="NCBI Taxonomy" id="118510"/>
    <lineage>
        <taxon>Eukaryota</taxon>
        <taxon>Viridiplantae</taxon>
        <taxon>Streptophyta</taxon>
        <taxon>Embryophyta</taxon>
        <taxon>Tracheophyta</taxon>
        <taxon>Spermatophyta</taxon>
        <taxon>Magnoliopsida</taxon>
        <taxon>eudicotyledons</taxon>
        <taxon>Gunneridae</taxon>
        <taxon>Pentapetalae</taxon>
        <taxon>asterids</taxon>
        <taxon>campanulids</taxon>
        <taxon>Asterales</taxon>
        <taxon>Asteraceae</taxon>
        <taxon>Asteroideae</taxon>
        <taxon>Anthemideae</taxon>
        <taxon>Anthemidinae</taxon>
        <taxon>Tanacetum</taxon>
    </lineage>
</organism>
<proteinExistence type="predicted"/>
<comment type="caution">
    <text evidence="1">The sequence shown here is derived from an EMBL/GenBank/DDBJ whole genome shotgun (WGS) entry which is preliminary data.</text>
</comment>
<name>A0A6L2K8Q1_TANCI</name>
<evidence type="ECO:0000313" key="1">
    <source>
        <dbReference type="EMBL" id="GEU45087.1"/>
    </source>
</evidence>
<sequence>MAEMFRLLRELTSSRTQEKMLVREESSNPITKNINAISLIKMEKEKGVKGSEIAKWNVMELNEFEALEHIESLDKEEGMEEETDGGFGKLLEEIHVTWTQYGKKQDKITTLHEVVLRMRGVAISSDAVRTYKRRRQKLCDGVRT</sequence>
<gene>
    <name evidence="1" type="ORF">Tci_017065</name>
</gene>
<dbReference type="EMBL" id="BKCJ010001935">
    <property type="protein sequence ID" value="GEU45087.1"/>
    <property type="molecule type" value="Genomic_DNA"/>
</dbReference>
<reference evidence="1" key="1">
    <citation type="journal article" date="2019" name="Sci. Rep.">
        <title>Draft genome of Tanacetum cinerariifolium, the natural source of mosquito coil.</title>
        <authorList>
            <person name="Yamashiro T."/>
            <person name="Shiraishi A."/>
            <person name="Satake H."/>
            <person name="Nakayama K."/>
        </authorList>
    </citation>
    <scope>NUCLEOTIDE SEQUENCE</scope>
</reference>
<dbReference type="AlphaFoldDB" id="A0A6L2K8Q1"/>
<accession>A0A6L2K8Q1</accession>